<dbReference type="EMBL" id="JANBPT010002057">
    <property type="protein sequence ID" value="KAJ1903900.1"/>
    <property type="molecule type" value="Genomic_DNA"/>
</dbReference>
<evidence type="ECO:0000313" key="1">
    <source>
        <dbReference type="EMBL" id="KAJ1903900.1"/>
    </source>
</evidence>
<proteinExistence type="predicted"/>
<protein>
    <submittedName>
        <fullName evidence="1">Uncharacterized protein</fullName>
    </submittedName>
</protein>
<reference evidence="1" key="1">
    <citation type="submission" date="2022-07" db="EMBL/GenBank/DDBJ databases">
        <title>Phylogenomic reconstructions and comparative analyses of Kickxellomycotina fungi.</title>
        <authorList>
            <person name="Reynolds N.K."/>
            <person name="Stajich J.E."/>
            <person name="Barry K."/>
            <person name="Grigoriev I.V."/>
            <person name="Crous P."/>
            <person name="Smith M.E."/>
        </authorList>
    </citation>
    <scope>NUCLEOTIDE SEQUENCE</scope>
    <source>
        <strain evidence="1">RSA 861</strain>
    </source>
</reference>
<organism evidence="1 2">
    <name type="scientific">Tieghemiomyces parasiticus</name>
    <dbReference type="NCBI Taxonomy" id="78921"/>
    <lineage>
        <taxon>Eukaryota</taxon>
        <taxon>Fungi</taxon>
        <taxon>Fungi incertae sedis</taxon>
        <taxon>Zoopagomycota</taxon>
        <taxon>Kickxellomycotina</taxon>
        <taxon>Dimargaritomycetes</taxon>
        <taxon>Dimargaritales</taxon>
        <taxon>Dimargaritaceae</taxon>
        <taxon>Tieghemiomyces</taxon>
    </lineage>
</organism>
<sequence length="217" mass="24288">MLHKDSVIPPSHLQFAELLANYKGWLVSIPIETPTNELTTGSAVLNNFSEWSRRRSSHQRGEGVINKHIDNLALVFDRSVTVALAYMGQVEALQQYLAKANQIEATSMRPQQLDELCVSAIVADRVKRFDKFIGALTKETVKLLMMNSCTMVGMMKHLGWEPNHRVLKSLITDCKTTSDIPHFHNDLPVYIGGDKELYFLTYDSMPAAGPTAAPQTE</sequence>
<dbReference type="Proteomes" id="UP001150569">
    <property type="component" value="Unassembled WGS sequence"/>
</dbReference>
<accession>A0A9W7ZNJ3</accession>
<comment type="caution">
    <text evidence="1">The sequence shown here is derived from an EMBL/GenBank/DDBJ whole genome shotgun (WGS) entry which is preliminary data.</text>
</comment>
<dbReference type="AlphaFoldDB" id="A0A9W7ZNJ3"/>
<evidence type="ECO:0000313" key="2">
    <source>
        <dbReference type="Proteomes" id="UP001150569"/>
    </source>
</evidence>
<gene>
    <name evidence="1" type="ORF">IWQ60_012520</name>
</gene>
<keyword evidence="2" id="KW-1185">Reference proteome</keyword>
<name>A0A9W7ZNJ3_9FUNG</name>